<evidence type="ECO:0000256" key="4">
    <source>
        <dbReference type="ARBA" id="ARBA00022729"/>
    </source>
</evidence>
<comment type="similarity">
    <text evidence="2">Belongs to the bacterial solute-binding protein 1 family.</text>
</comment>
<keyword evidence="3" id="KW-0813">Transport</keyword>
<feature type="chain" id="PRO_5025396275" description="Probable sugar-binding periplasmic protein" evidence="7">
    <location>
        <begin position="25"/>
        <end position="383"/>
    </location>
</feature>
<evidence type="ECO:0000256" key="2">
    <source>
        <dbReference type="ARBA" id="ARBA00008520"/>
    </source>
</evidence>
<dbReference type="AlphaFoldDB" id="A0A6B0Y4J2"/>
<feature type="non-terminal residue" evidence="8">
    <location>
        <position position="383"/>
    </location>
</feature>
<dbReference type="PANTHER" id="PTHR43649">
    <property type="entry name" value="ARABINOSE-BINDING PROTEIN-RELATED"/>
    <property type="match status" value="1"/>
</dbReference>
<dbReference type="Pfam" id="PF01547">
    <property type="entry name" value="SBP_bac_1"/>
    <property type="match status" value="1"/>
</dbReference>
<protein>
    <recommendedName>
        <fullName evidence="6">Probable sugar-binding periplasmic protein</fullName>
    </recommendedName>
</protein>
<dbReference type="Gene3D" id="3.40.190.10">
    <property type="entry name" value="Periplasmic binding protein-like II"/>
    <property type="match status" value="2"/>
</dbReference>
<name>A0A6B0Y4J2_9RHOB</name>
<organism evidence="8">
    <name type="scientific">Boseongicola sp. SB0664_bin_43</name>
    <dbReference type="NCBI Taxonomy" id="2604844"/>
    <lineage>
        <taxon>Bacteria</taxon>
        <taxon>Pseudomonadati</taxon>
        <taxon>Pseudomonadota</taxon>
        <taxon>Alphaproteobacteria</taxon>
        <taxon>Rhodobacterales</taxon>
        <taxon>Paracoccaceae</taxon>
        <taxon>Boseongicola</taxon>
    </lineage>
</organism>
<sequence length="383" mass="41345">MKTLRNLSLATAAAIAVCGGPASAEGKLDILHWWTSGGELEGIKLLRQNVEAQGIEWIDAASAGGAGTNARTVFRSRISAGDPPAVMQALGTEVNEWAEQGVLGDLTAVAVEEGWLDVIPGPLQEFVNIDGSVVSVPAVWSQINWVYGNKALFDEHGIAPPASWSELEAAAEKFKAAGVLPIAHGGQPWQDTAVLDGVLVSMDDPEFYRLVAVEQDEDAIRSDKMKEVLRRMRWFSEQLDEASPGRGWTDARAMVKNGEAAMVFMGDWGKSWQMTSGGVPGEDFICFPTPGSNDMFVFLADFFFFPKVDDVAQETAQVAFARAVMDPVFQAEFNLLKGGLPVRTDVPGDRFDICTQDSVERLGRAVARDGLVPSLGFAHAVRS</sequence>
<feature type="signal peptide" evidence="7">
    <location>
        <begin position="1"/>
        <end position="24"/>
    </location>
</feature>
<dbReference type="InterPro" id="IPR050490">
    <property type="entry name" value="Bact_solute-bd_prot1"/>
</dbReference>
<keyword evidence="4 7" id="KW-0732">Signal</keyword>
<proteinExistence type="inferred from homology"/>
<dbReference type="EMBL" id="VXRY01000457">
    <property type="protein sequence ID" value="MXY34639.1"/>
    <property type="molecule type" value="Genomic_DNA"/>
</dbReference>
<comment type="subcellular location">
    <subcellularLocation>
        <location evidence="1">Periplasm</location>
    </subcellularLocation>
</comment>
<evidence type="ECO:0000256" key="1">
    <source>
        <dbReference type="ARBA" id="ARBA00004418"/>
    </source>
</evidence>
<dbReference type="InterPro" id="IPR006059">
    <property type="entry name" value="SBP"/>
</dbReference>
<evidence type="ECO:0000256" key="6">
    <source>
        <dbReference type="ARBA" id="ARBA00049753"/>
    </source>
</evidence>
<dbReference type="SUPFAM" id="SSF53850">
    <property type="entry name" value="Periplasmic binding protein-like II"/>
    <property type="match status" value="1"/>
</dbReference>
<evidence type="ECO:0000256" key="3">
    <source>
        <dbReference type="ARBA" id="ARBA00022448"/>
    </source>
</evidence>
<accession>A0A6B0Y4J2</accession>
<reference evidence="8" key="1">
    <citation type="submission" date="2019-09" db="EMBL/GenBank/DDBJ databases">
        <title>Characterisation of the sponge microbiome using genome-centric metagenomics.</title>
        <authorList>
            <person name="Engelberts J.P."/>
            <person name="Robbins S.J."/>
            <person name="De Goeij J.M."/>
            <person name="Aranda M."/>
            <person name="Bell S.C."/>
            <person name="Webster N.S."/>
        </authorList>
    </citation>
    <scope>NUCLEOTIDE SEQUENCE</scope>
    <source>
        <strain evidence="8">SB0664_bin_43</strain>
    </source>
</reference>
<dbReference type="PANTHER" id="PTHR43649:SF28">
    <property type="entry name" value="BINDING PROTEIN COMPONENT OF ABC SUGAR TRANSPORTER-RELATED"/>
    <property type="match status" value="1"/>
</dbReference>
<evidence type="ECO:0000256" key="7">
    <source>
        <dbReference type="SAM" id="SignalP"/>
    </source>
</evidence>
<comment type="caution">
    <text evidence="8">The sequence shown here is derived from an EMBL/GenBank/DDBJ whole genome shotgun (WGS) entry which is preliminary data.</text>
</comment>
<dbReference type="GO" id="GO:0042597">
    <property type="term" value="C:periplasmic space"/>
    <property type="evidence" value="ECO:0007669"/>
    <property type="project" value="UniProtKB-SubCell"/>
</dbReference>
<evidence type="ECO:0000256" key="5">
    <source>
        <dbReference type="ARBA" id="ARBA00049629"/>
    </source>
</evidence>
<comment type="function">
    <text evidence="5">Part of a binding-protein-dependent transport system for a sugar.</text>
</comment>
<gene>
    <name evidence="8" type="ORF">F4Y60_11240</name>
</gene>
<evidence type="ECO:0000313" key="8">
    <source>
        <dbReference type="EMBL" id="MXY34639.1"/>
    </source>
</evidence>